<sequence length="92" mass="10130">MRTGTLAVFPRLSRRTTRGHTPIRLDAFSDGSVTAAESCVDFRTKPDIVIVSYVGRSTMDLFVETTKPMFVARDVAITAAFHSSDRFSNGSE</sequence>
<dbReference type="EMBL" id="JAIWYP010000015">
    <property type="protein sequence ID" value="KAH3701137.1"/>
    <property type="molecule type" value="Genomic_DNA"/>
</dbReference>
<proteinExistence type="predicted"/>
<keyword evidence="2" id="KW-1185">Reference proteome</keyword>
<reference evidence="1" key="2">
    <citation type="submission" date="2020-11" db="EMBL/GenBank/DDBJ databases">
        <authorList>
            <person name="McCartney M.A."/>
            <person name="Auch B."/>
            <person name="Kono T."/>
            <person name="Mallez S."/>
            <person name="Becker A."/>
            <person name="Gohl D.M."/>
            <person name="Silverstein K.A.T."/>
            <person name="Koren S."/>
            <person name="Bechman K.B."/>
            <person name="Herman A."/>
            <person name="Abrahante J.E."/>
            <person name="Garbe J."/>
        </authorList>
    </citation>
    <scope>NUCLEOTIDE SEQUENCE</scope>
    <source>
        <strain evidence="1">Duluth1</strain>
        <tissue evidence="1">Whole animal</tissue>
    </source>
</reference>
<dbReference type="Proteomes" id="UP000828390">
    <property type="component" value="Unassembled WGS sequence"/>
</dbReference>
<name>A0A9D3YI58_DREPO</name>
<gene>
    <name evidence="1" type="ORF">DPMN_076121</name>
</gene>
<protein>
    <submittedName>
        <fullName evidence="1">Uncharacterized protein</fullName>
    </submittedName>
</protein>
<accession>A0A9D3YI58</accession>
<comment type="caution">
    <text evidence="1">The sequence shown here is derived from an EMBL/GenBank/DDBJ whole genome shotgun (WGS) entry which is preliminary data.</text>
</comment>
<reference evidence="1" key="1">
    <citation type="journal article" date="2019" name="bioRxiv">
        <title>The Genome of the Zebra Mussel, Dreissena polymorpha: A Resource for Invasive Species Research.</title>
        <authorList>
            <person name="McCartney M.A."/>
            <person name="Auch B."/>
            <person name="Kono T."/>
            <person name="Mallez S."/>
            <person name="Zhang Y."/>
            <person name="Obille A."/>
            <person name="Becker A."/>
            <person name="Abrahante J.E."/>
            <person name="Garbe J."/>
            <person name="Badalamenti J.P."/>
            <person name="Herman A."/>
            <person name="Mangelson H."/>
            <person name="Liachko I."/>
            <person name="Sullivan S."/>
            <person name="Sone E.D."/>
            <person name="Koren S."/>
            <person name="Silverstein K.A.T."/>
            <person name="Beckman K.B."/>
            <person name="Gohl D.M."/>
        </authorList>
    </citation>
    <scope>NUCLEOTIDE SEQUENCE</scope>
    <source>
        <strain evidence="1">Duluth1</strain>
        <tissue evidence="1">Whole animal</tissue>
    </source>
</reference>
<evidence type="ECO:0000313" key="1">
    <source>
        <dbReference type="EMBL" id="KAH3701137.1"/>
    </source>
</evidence>
<dbReference type="AlphaFoldDB" id="A0A9D3YI58"/>
<evidence type="ECO:0000313" key="2">
    <source>
        <dbReference type="Proteomes" id="UP000828390"/>
    </source>
</evidence>
<organism evidence="1 2">
    <name type="scientific">Dreissena polymorpha</name>
    <name type="common">Zebra mussel</name>
    <name type="synonym">Mytilus polymorpha</name>
    <dbReference type="NCBI Taxonomy" id="45954"/>
    <lineage>
        <taxon>Eukaryota</taxon>
        <taxon>Metazoa</taxon>
        <taxon>Spiralia</taxon>
        <taxon>Lophotrochozoa</taxon>
        <taxon>Mollusca</taxon>
        <taxon>Bivalvia</taxon>
        <taxon>Autobranchia</taxon>
        <taxon>Heteroconchia</taxon>
        <taxon>Euheterodonta</taxon>
        <taxon>Imparidentia</taxon>
        <taxon>Neoheterodontei</taxon>
        <taxon>Myida</taxon>
        <taxon>Dreissenoidea</taxon>
        <taxon>Dreissenidae</taxon>
        <taxon>Dreissena</taxon>
    </lineage>
</organism>